<dbReference type="HAMAP" id="MF_00612">
    <property type="entry name" value="UPF0225"/>
    <property type="match status" value="1"/>
</dbReference>
<reference evidence="5" key="1">
    <citation type="submission" date="2017-06" db="EMBL/GenBank/DDBJ databases">
        <authorList>
            <person name="Varghese N."/>
            <person name="Submissions S."/>
        </authorList>
    </citation>
    <scope>NUCLEOTIDE SEQUENCE [LARGE SCALE GENOMIC DNA]</scope>
    <source>
        <strain evidence="5">CIP 108523</strain>
    </source>
</reference>
<comment type="similarity">
    <text evidence="1 2">Belongs to the UPF0225 family.</text>
</comment>
<name>A0A239CD71_9PSED</name>
<dbReference type="InterPro" id="IPR032710">
    <property type="entry name" value="NTF2-like_dom_sf"/>
</dbReference>
<dbReference type="Proteomes" id="UP000242915">
    <property type="component" value="Unassembled WGS sequence"/>
</dbReference>
<evidence type="ECO:0000256" key="1">
    <source>
        <dbReference type="ARBA" id="ARBA00010839"/>
    </source>
</evidence>
<dbReference type="InterPro" id="IPR023006">
    <property type="entry name" value="YchJ-like"/>
</dbReference>
<dbReference type="NCBIfam" id="NF002449">
    <property type="entry name" value="PRK01617.1"/>
    <property type="match status" value="1"/>
</dbReference>
<dbReference type="PANTHER" id="PTHR33747:SF1">
    <property type="entry name" value="ADENYLATE CYCLASE-ASSOCIATED CAP C-TERMINAL DOMAIN-CONTAINING PROTEIN"/>
    <property type="match status" value="1"/>
</dbReference>
<dbReference type="NCBIfam" id="NF002486">
    <property type="entry name" value="PRK01752.1"/>
    <property type="match status" value="1"/>
</dbReference>
<organism evidence="4 5">
    <name type="scientific">Pseudomonas segetis</name>
    <dbReference type="NCBI Taxonomy" id="298908"/>
    <lineage>
        <taxon>Bacteria</taxon>
        <taxon>Pseudomonadati</taxon>
        <taxon>Pseudomonadota</taxon>
        <taxon>Gammaproteobacteria</taxon>
        <taxon>Pseudomonadales</taxon>
        <taxon>Pseudomonadaceae</taxon>
        <taxon>Pseudomonas</taxon>
    </lineage>
</organism>
<proteinExistence type="inferred from homology"/>
<dbReference type="SUPFAM" id="SSF54427">
    <property type="entry name" value="NTF2-like"/>
    <property type="match status" value="1"/>
</dbReference>
<gene>
    <name evidence="4" type="ORF">SAMN05216255_1630</name>
</gene>
<dbReference type="AlphaFoldDB" id="A0A239CD71"/>
<dbReference type="Pfam" id="PF02810">
    <property type="entry name" value="SEC-C"/>
    <property type="match status" value="1"/>
</dbReference>
<dbReference type="SUPFAM" id="SSF103642">
    <property type="entry name" value="Sec-C motif"/>
    <property type="match status" value="1"/>
</dbReference>
<dbReference type="InterPro" id="IPR004027">
    <property type="entry name" value="SEC_C_motif"/>
</dbReference>
<feature type="domain" description="YchJ-like middle NTF2-like" evidence="3">
    <location>
        <begin position="33"/>
        <end position="131"/>
    </location>
</feature>
<protein>
    <recommendedName>
        <fullName evidence="2">UPF0225 protein SAMN05216255_1630</fullName>
    </recommendedName>
</protein>
<dbReference type="Pfam" id="PF17775">
    <property type="entry name" value="YchJ_M-like"/>
    <property type="match status" value="1"/>
</dbReference>
<evidence type="ECO:0000313" key="5">
    <source>
        <dbReference type="Proteomes" id="UP000242915"/>
    </source>
</evidence>
<dbReference type="NCBIfam" id="NF001213">
    <property type="entry name" value="PRK00183.1"/>
    <property type="match status" value="1"/>
</dbReference>
<evidence type="ECO:0000259" key="3">
    <source>
        <dbReference type="Pfam" id="PF17775"/>
    </source>
</evidence>
<dbReference type="EMBL" id="FZOG01000002">
    <property type="protein sequence ID" value="SNS17842.1"/>
    <property type="molecule type" value="Genomic_DNA"/>
</dbReference>
<keyword evidence="5" id="KW-1185">Reference proteome</keyword>
<evidence type="ECO:0000256" key="2">
    <source>
        <dbReference type="HAMAP-Rule" id="MF_00612"/>
    </source>
</evidence>
<sequence>MNTASIDSSCPCGSADLLAECCGRYHTGTPAPSAETLMRSRYSAYALGLVDYLVETTLPAQQALLDREAIRAWSLQSTWLGLEVESAEVLGGKPEHAFVTFTARWHDASGEHSHRERSAFVQNNGRWYFIDPTVQLKLGRNDPCPCSSGQKFKKCCAVFF</sequence>
<dbReference type="PANTHER" id="PTHR33747">
    <property type="entry name" value="UPF0225 PROTEIN SCO1677"/>
    <property type="match status" value="1"/>
</dbReference>
<dbReference type="Gene3D" id="3.10.450.50">
    <property type="match status" value="1"/>
</dbReference>
<evidence type="ECO:0000313" key="4">
    <source>
        <dbReference type="EMBL" id="SNS17842.1"/>
    </source>
</evidence>
<dbReference type="RefSeq" id="WP_089359402.1">
    <property type="nucleotide sequence ID" value="NZ_FZOG01000002.1"/>
</dbReference>
<dbReference type="InterPro" id="IPR048469">
    <property type="entry name" value="YchJ-like_M"/>
</dbReference>
<accession>A0A239CD71</accession>